<dbReference type="EMBL" id="BPQO01000002">
    <property type="protein sequence ID" value="GJD87193.1"/>
    <property type="molecule type" value="Genomic_DNA"/>
</dbReference>
<protein>
    <recommendedName>
        <fullName evidence="3">HIRAN domain-containing protein</fullName>
    </recommendedName>
</protein>
<dbReference type="Proteomes" id="UP001055247">
    <property type="component" value="Unassembled WGS sequence"/>
</dbReference>
<feature type="domain" description="HIRAN" evidence="3">
    <location>
        <begin position="36"/>
        <end position="132"/>
    </location>
</feature>
<name>A0AAV4ZG60_9HYPH</name>
<dbReference type="AlphaFoldDB" id="A0AAV4ZG60"/>
<evidence type="ECO:0000256" key="1">
    <source>
        <dbReference type="ARBA" id="ARBA00022723"/>
    </source>
</evidence>
<keyword evidence="2" id="KW-0378">Hydrolase</keyword>
<dbReference type="Pfam" id="PF08797">
    <property type="entry name" value="HIRAN"/>
    <property type="match status" value="1"/>
</dbReference>
<reference evidence="4" key="2">
    <citation type="submission" date="2021-08" db="EMBL/GenBank/DDBJ databases">
        <authorList>
            <person name="Tani A."/>
            <person name="Ola A."/>
            <person name="Ogura Y."/>
            <person name="Katsura K."/>
            <person name="Hayashi T."/>
        </authorList>
    </citation>
    <scope>NUCLEOTIDE SEQUENCE</scope>
    <source>
        <strain evidence="4">DSM 16372</strain>
    </source>
</reference>
<accession>A0AAV4ZG60</accession>
<dbReference type="RefSeq" id="WP_238229470.1">
    <property type="nucleotide sequence ID" value="NZ_BPQO01000002.1"/>
</dbReference>
<proteinExistence type="predicted"/>
<evidence type="ECO:0000259" key="3">
    <source>
        <dbReference type="SMART" id="SM00910"/>
    </source>
</evidence>
<dbReference type="Gene3D" id="3.30.70.2330">
    <property type="match status" value="1"/>
</dbReference>
<dbReference type="SMART" id="SM00910">
    <property type="entry name" value="HIRAN"/>
    <property type="match status" value="1"/>
</dbReference>
<organism evidence="4 5">
    <name type="scientific">Methylobacterium hispanicum</name>
    <dbReference type="NCBI Taxonomy" id="270350"/>
    <lineage>
        <taxon>Bacteria</taxon>
        <taxon>Pseudomonadati</taxon>
        <taxon>Pseudomonadota</taxon>
        <taxon>Alphaproteobacteria</taxon>
        <taxon>Hyphomicrobiales</taxon>
        <taxon>Methylobacteriaceae</taxon>
        <taxon>Methylobacterium</taxon>
    </lineage>
</organism>
<dbReference type="GO" id="GO:0008270">
    <property type="term" value="F:zinc ion binding"/>
    <property type="evidence" value="ECO:0007669"/>
    <property type="project" value="InterPro"/>
</dbReference>
<gene>
    <name evidence="4" type="ORF">BHAOGJBA_0693</name>
</gene>
<evidence type="ECO:0000313" key="4">
    <source>
        <dbReference type="EMBL" id="GJD87193.1"/>
    </source>
</evidence>
<keyword evidence="1" id="KW-0479">Metal-binding</keyword>
<dbReference type="InterPro" id="IPR014905">
    <property type="entry name" value="HIRAN"/>
</dbReference>
<sequence length="270" mass="30286">MAEIPAVALIENSDAAEEADRLRNGEPWHMSSVAGLQVYDYGTEGLDEQPVRPREGDRLHLIRAPENPYDENAIEVWWKNSIRLGRVPRDLAAQLAWRLDEGQVLRAYVANGGDGSAWSARALFVGEAVRHIYERRRDREIANGVDAHWYAERCDEERRRRVGQDHGRQFELRIHAVREARMAQAVAVFRRAITADMTEVEARMPAAGEKHELIMLESAVGCSRSTGKRLAARAGAPVRVARPGCYSDGSYVNVTPALRTALAEWAARHN</sequence>
<reference evidence="4" key="1">
    <citation type="journal article" date="2016" name="Front. Microbiol.">
        <title>Genome Sequence of the Piezophilic, Mesophilic Sulfate-Reducing Bacterium Desulfovibrio indicus J2T.</title>
        <authorList>
            <person name="Cao J."/>
            <person name="Maignien L."/>
            <person name="Shao Z."/>
            <person name="Alain K."/>
            <person name="Jebbar M."/>
        </authorList>
    </citation>
    <scope>NUCLEOTIDE SEQUENCE</scope>
    <source>
        <strain evidence="4">DSM 16372</strain>
    </source>
</reference>
<dbReference type="GO" id="GO:0016818">
    <property type="term" value="F:hydrolase activity, acting on acid anhydrides, in phosphorus-containing anhydrides"/>
    <property type="evidence" value="ECO:0007669"/>
    <property type="project" value="InterPro"/>
</dbReference>
<keyword evidence="5" id="KW-1185">Reference proteome</keyword>
<evidence type="ECO:0000313" key="5">
    <source>
        <dbReference type="Proteomes" id="UP001055247"/>
    </source>
</evidence>
<evidence type="ECO:0000256" key="2">
    <source>
        <dbReference type="ARBA" id="ARBA00022801"/>
    </source>
</evidence>
<comment type="caution">
    <text evidence="4">The sequence shown here is derived from an EMBL/GenBank/DDBJ whole genome shotgun (WGS) entry which is preliminary data.</text>
</comment>
<dbReference type="GO" id="GO:0003676">
    <property type="term" value="F:nucleic acid binding"/>
    <property type="evidence" value="ECO:0007669"/>
    <property type="project" value="InterPro"/>
</dbReference>